<dbReference type="Pfam" id="PF03368">
    <property type="entry name" value="Dicer_dimer"/>
    <property type="match status" value="1"/>
</dbReference>
<dbReference type="Gene3D" id="1.10.1520.10">
    <property type="entry name" value="Ribonuclease III domain"/>
    <property type="match status" value="2"/>
</dbReference>
<feature type="domain" description="Helicase ATP-binding" evidence="25">
    <location>
        <begin position="21"/>
        <end position="201"/>
    </location>
</feature>
<dbReference type="Pfam" id="PF20931">
    <property type="entry name" value="Dicer_platform"/>
    <property type="match status" value="1"/>
</dbReference>
<evidence type="ECO:0000256" key="19">
    <source>
        <dbReference type="ARBA" id="ARBA00023211"/>
    </source>
</evidence>
<comment type="similarity">
    <text evidence="20 21">Belongs to the helicase family. Dicer subfamily.</text>
</comment>
<dbReference type="FunFam" id="3.30.160.20:FF:000015">
    <property type="entry name" value="endoribonuclease Dicer"/>
    <property type="match status" value="1"/>
</dbReference>
<dbReference type="CDD" id="cd15903">
    <property type="entry name" value="Dicer_PBD"/>
    <property type="match status" value="1"/>
</dbReference>
<keyword evidence="29" id="KW-1185">Reference proteome</keyword>
<evidence type="ECO:0000256" key="13">
    <source>
        <dbReference type="ARBA" id="ARBA00022801"/>
    </source>
</evidence>
<evidence type="ECO:0000259" key="24">
    <source>
        <dbReference type="PROSITE" id="PS50821"/>
    </source>
</evidence>
<dbReference type="PANTHER" id="PTHR14950">
    <property type="entry name" value="DICER-RELATED"/>
    <property type="match status" value="1"/>
</dbReference>
<evidence type="ECO:0000256" key="5">
    <source>
        <dbReference type="ARBA" id="ARBA00012177"/>
    </source>
</evidence>
<dbReference type="SUPFAM" id="SSF101690">
    <property type="entry name" value="PAZ domain"/>
    <property type="match status" value="1"/>
</dbReference>
<feature type="region of interest" description="Disordered" evidence="22">
    <location>
        <begin position="1281"/>
        <end position="1323"/>
    </location>
</feature>
<dbReference type="GO" id="GO:0004530">
    <property type="term" value="F:deoxyribonuclease I activity"/>
    <property type="evidence" value="ECO:0007669"/>
    <property type="project" value="TreeGrafter"/>
</dbReference>
<keyword evidence="16" id="KW-0460">Magnesium</keyword>
<evidence type="ECO:0000313" key="29">
    <source>
        <dbReference type="Proteomes" id="UP000789390"/>
    </source>
</evidence>
<dbReference type="GO" id="GO:0004386">
    <property type="term" value="F:helicase activity"/>
    <property type="evidence" value="ECO:0007669"/>
    <property type="project" value="UniProtKB-KW"/>
</dbReference>
<dbReference type="FunFam" id="2.170.260.10:FF:000002">
    <property type="entry name" value="Putative Endoribonuclease Dicer"/>
    <property type="match status" value="1"/>
</dbReference>
<feature type="region of interest" description="Disordered" evidence="22">
    <location>
        <begin position="426"/>
        <end position="446"/>
    </location>
</feature>
<dbReference type="GO" id="GO:0005737">
    <property type="term" value="C:cytoplasm"/>
    <property type="evidence" value="ECO:0007669"/>
    <property type="project" value="UniProtKB-SubCell"/>
</dbReference>
<dbReference type="InterPro" id="IPR001650">
    <property type="entry name" value="Helicase_C-like"/>
</dbReference>
<name>A0A8J2RFE8_9CRUS</name>
<evidence type="ECO:0000256" key="20">
    <source>
        <dbReference type="ARBA" id="ARBA00035116"/>
    </source>
</evidence>
<evidence type="ECO:0000256" key="15">
    <source>
        <dbReference type="ARBA" id="ARBA00022840"/>
    </source>
</evidence>
<evidence type="ECO:0000256" key="14">
    <source>
        <dbReference type="ARBA" id="ARBA00022806"/>
    </source>
</evidence>
<evidence type="ECO:0000256" key="11">
    <source>
        <dbReference type="ARBA" id="ARBA00022741"/>
    </source>
</evidence>
<dbReference type="SMART" id="SM00535">
    <property type="entry name" value="RIBOc"/>
    <property type="match status" value="2"/>
</dbReference>
<dbReference type="InterPro" id="IPR011545">
    <property type="entry name" value="DEAD/DEAH_box_helicase_dom"/>
</dbReference>
<dbReference type="InterPro" id="IPR036085">
    <property type="entry name" value="PAZ_dom_sf"/>
</dbReference>
<dbReference type="InterPro" id="IPR005034">
    <property type="entry name" value="Dicer_dimerisation"/>
</dbReference>
<evidence type="ECO:0000256" key="16">
    <source>
        <dbReference type="ARBA" id="ARBA00022842"/>
    </source>
</evidence>
<dbReference type="InterPro" id="IPR036389">
    <property type="entry name" value="RNase_III_sf"/>
</dbReference>
<dbReference type="Gene3D" id="2.170.260.10">
    <property type="entry name" value="paz domain"/>
    <property type="match status" value="1"/>
</dbReference>
<dbReference type="GO" id="GO:0005634">
    <property type="term" value="C:nucleus"/>
    <property type="evidence" value="ECO:0007669"/>
    <property type="project" value="TreeGrafter"/>
</dbReference>
<protein>
    <recommendedName>
        <fullName evidence="5">ribonuclease III</fullName>
        <ecNumber evidence="5">3.1.26.3</ecNumber>
    </recommendedName>
</protein>
<evidence type="ECO:0000256" key="12">
    <source>
        <dbReference type="ARBA" id="ARBA00022759"/>
    </source>
</evidence>
<feature type="compositionally biased region" description="Acidic residues" evidence="22">
    <location>
        <begin position="1311"/>
        <end position="1321"/>
    </location>
</feature>
<keyword evidence="8" id="KW-0540">Nuclease</keyword>
<evidence type="ECO:0000256" key="2">
    <source>
        <dbReference type="ARBA" id="ARBA00001936"/>
    </source>
</evidence>
<dbReference type="InterPro" id="IPR044441">
    <property type="entry name" value="DICER_DSRM"/>
</dbReference>
<dbReference type="CDD" id="cd00593">
    <property type="entry name" value="RIBOc"/>
    <property type="match status" value="2"/>
</dbReference>
<dbReference type="Gene3D" id="3.30.160.380">
    <property type="entry name" value="Dicer dimerisation domain"/>
    <property type="match status" value="1"/>
</dbReference>
<evidence type="ECO:0000313" key="28">
    <source>
        <dbReference type="EMBL" id="CAH0101100.1"/>
    </source>
</evidence>
<comment type="cofactor">
    <cofactor evidence="2">
        <name>Mn(2+)</name>
        <dbReference type="ChEBI" id="CHEBI:29035"/>
    </cofactor>
</comment>
<feature type="compositionally biased region" description="Polar residues" evidence="22">
    <location>
        <begin position="1281"/>
        <end position="1306"/>
    </location>
</feature>
<dbReference type="InterPro" id="IPR003100">
    <property type="entry name" value="PAZ_dom"/>
</dbReference>
<dbReference type="GO" id="GO:0006309">
    <property type="term" value="P:apoptotic DNA fragmentation"/>
    <property type="evidence" value="ECO:0007669"/>
    <property type="project" value="TreeGrafter"/>
</dbReference>
<dbReference type="Gene3D" id="3.40.50.300">
    <property type="entry name" value="P-loop containing nucleotide triphosphate hydrolases"/>
    <property type="match status" value="2"/>
</dbReference>
<evidence type="ECO:0000256" key="3">
    <source>
        <dbReference type="ARBA" id="ARBA00001946"/>
    </source>
</evidence>
<evidence type="ECO:0000256" key="10">
    <source>
        <dbReference type="ARBA" id="ARBA00022737"/>
    </source>
</evidence>
<dbReference type="InterPro" id="IPR027417">
    <property type="entry name" value="P-loop_NTPase"/>
</dbReference>
<dbReference type="GO" id="GO:0005524">
    <property type="term" value="F:ATP binding"/>
    <property type="evidence" value="ECO:0007669"/>
    <property type="project" value="UniProtKB-KW"/>
</dbReference>
<reference evidence="28" key="1">
    <citation type="submission" date="2021-11" db="EMBL/GenBank/DDBJ databases">
        <authorList>
            <person name="Schell T."/>
        </authorList>
    </citation>
    <scope>NUCLEOTIDE SEQUENCE</scope>
    <source>
        <strain evidence="28">M5</strain>
    </source>
</reference>
<evidence type="ECO:0000256" key="7">
    <source>
        <dbReference type="ARBA" id="ARBA00022553"/>
    </source>
</evidence>
<dbReference type="Pfam" id="PF00270">
    <property type="entry name" value="DEAD"/>
    <property type="match status" value="1"/>
</dbReference>
<dbReference type="PANTHER" id="PTHR14950:SF37">
    <property type="entry name" value="ENDORIBONUCLEASE DICER"/>
    <property type="match status" value="1"/>
</dbReference>
<keyword evidence="17 21" id="KW-0694">RNA-binding</keyword>
<dbReference type="PROSITE" id="PS50142">
    <property type="entry name" value="RNASE_3_2"/>
    <property type="match status" value="2"/>
</dbReference>
<dbReference type="Proteomes" id="UP000789390">
    <property type="component" value="Unassembled WGS sequence"/>
</dbReference>
<dbReference type="SMART" id="SM00949">
    <property type="entry name" value="PAZ"/>
    <property type="match status" value="1"/>
</dbReference>
<dbReference type="Gene3D" id="3.30.160.20">
    <property type="match status" value="1"/>
</dbReference>
<dbReference type="Pfam" id="PF00636">
    <property type="entry name" value="Ribonuclease_3"/>
    <property type="match status" value="2"/>
</dbReference>
<dbReference type="PROSITE" id="PS51194">
    <property type="entry name" value="HELICASE_CTER"/>
    <property type="match status" value="1"/>
</dbReference>
<dbReference type="Pfam" id="PF20932">
    <property type="entry name" value="Dicer_dsRBD"/>
    <property type="match status" value="1"/>
</dbReference>
<dbReference type="FunFam" id="1.10.1520.10:FF:000005">
    <property type="entry name" value="Putative endoribonuclease dicer"/>
    <property type="match status" value="1"/>
</dbReference>
<keyword evidence="18" id="KW-0943">RNA-mediated gene silencing</keyword>
<dbReference type="OrthoDB" id="2392202at2759"/>
<evidence type="ECO:0000256" key="21">
    <source>
        <dbReference type="PROSITE-ProRule" id="PRU00657"/>
    </source>
</evidence>
<dbReference type="InterPro" id="IPR014001">
    <property type="entry name" value="Helicase_ATP-bd"/>
</dbReference>
<keyword evidence="13" id="KW-0378">Hydrolase</keyword>
<dbReference type="SMART" id="SM00358">
    <property type="entry name" value="DSRM"/>
    <property type="match status" value="1"/>
</dbReference>
<evidence type="ECO:0000259" key="27">
    <source>
        <dbReference type="PROSITE" id="PS51327"/>
    </source>
</evidence>
<sequence>MLPQMMDSNDSFTPRDFEVELFESAKVKNTIACLKADLGKMFIAVMLIQEKAFEVCNPLSLSKGVLHSVYLIPTVKLALQRSAYLRHHTPLKIGIFHEKKGVLQWSGQRWIEELRKSQVLVMTYSIFLEVMEKNYLKMNELNLLILDDCHNVMNNEDLKGVLTLYENFAKSEHPRILGLTASIVNNKCKPMELSQLITILETKLKSVISTSNSVLSALQHSTRPKELICEISSKYEVTELQHDIMDRILLLNKYLRDHRYDPAEYYGEQDYLKEIPDPCHEPIDLLEEYIQIIQNFGPWGADRAALVYLIHIEKLKTKAVYERHYLLLCLVFTVLLEIRSLCEEEFQKYSEYERIEKFSHPKVLRLLDILRIYRPPIPSMPTCTESVELTDSLTSLVSSEELTVQTPKVATEMAQTSELLETGPAILRQPGHTSRRRRPDFSNRHHRNREDAYQLCGMIFTERRTTAKLLYHLLKDASRCDPQLAYLSPLYTVDRMEGVSVKEMENEERKQEDVMKRFRSRDCNILVATSLLEDGIDVPACHLVIRYDLPQSYRAYVHSKARARAKKAHYILMVENERMDDFLVDLSHFHATEQILLSKSGYHNSVAEFFNHNGNMLNCIQAPYPSSETSKSYASLQNAISIINRYCAKLPSDCFTRLTPVWRIHTIKRECVEPSVMDKWIQLFQKSGVAEKVYFGKAYTCSLQLPINSPLRRTVTSLPMPSEVIAKRSAALEACRLLHQMKELDENFYPTGKENLRLEEEEDYNADLEEENVPENLPRPGTTKRRQYYYKQVADPFINGIPRPDQPCYLYAIAMVLTEPIPEEQNTRGRKIYKPETSIQSLGILSSKPLSQICPFPIFTRSGEVEVEIVKISDAVIVTEGQLKQISDFQRYIFRNVLSLEKDPMLLDVYSADCSYLIVPLRRSLFTDDSKLSLDFAFIDLISSVRDSKPQLIAEEVRSGYVFDPRLFADAVVMKWYRDQEHPQCFYVAEIFYELNPQSKFPDNNYPTFEKYYRHKYGIQIQNLKQPLLDVDHTSARLNFLTPRYVNRKGVMLPTSSEHTKKTQRESLQQKQILVPELCSIHPFSASLWRQAVCLPCILYRLNGLLLAEQLRCKVATEISLGKSQLEPGFRWPALRFDWKCKSSDPALLSSQKESITKKVENIEKQKDGTEENDASKSSKPPKKEIKEGKKFTGASELDIGVWNPNAMSGNQSDNRNTETVDEDYDYSDLQAVALLTNDSGTDFDWSKPVVDITGHDGSIPAFGVGTQDYIESWSDSKTKQFSQYRPQSPSELVSNFSDGSYNSDHSANESDTDDVSEEEENSCKVKEFGPKFVCRGDTAEAIEEPINLKARKFKSPEEEELEEDLIEDEESCEKIEDLLSMKMQWNVDIPNTDLEIKCENLLRLHKALIVDESVVPMDKDIPIMTPFSHHITEKPENSTSVPENCTKPLEISDTKAKSNRRLASESSHMLELTRLLLEECTSEFSYDCEPSPDPPIPETLFVFPKIEDPGLLTKEETVPGLDFPFSFDEQQGLESHPGPSPSVILQAFTMSSANDGINLERLETIGDSFLKYAITTYLYCKYSSIHEGELSHLRSRQVSNLHLYQLGKKKLFGGCMVATKFNPHENWLPPGYVIPDALEEALISSGIPLNYWNVVDLQGMEHMSSEQVKALVQEKSEQIMLRFGGKIPSVEEVAMDGNIFHAQDLPRFVPYNLLTQHSIPDKSIADCVEALIGAYLRACGPRGALLFMSWLGLKVLPVIGEGSYGYWTPPISPLVDQPLNVHFGLERMLAGFETFEEKICYKFNDRSYLLQAFSHASYYLNRLTDCYQRLEFLGDAVLDYLITRYLYENLPRHPPGALTDLRSALVNNTTFAVLAERYEFHRYFKHLSPSLNQIMDKFIKAQEENGHSINEEYYMIEAEDVEVPKVLGDVFESVAGAIYLDSHMSLNAVWKVYYNMMKKEIDEFSKNVPKSPIRELLELETDRVKFGKAERLPDGRLRVTVDVIGKGTFKGIGRNYRIAKCTAAKYALRTLEKRKMLTKRGEQ</sequence>
<evidence type="ECO:0000256" key="4">
    <source>
        <dbReference type="ARBA" id="ARBA00004496"/>
    </source>
</evidence>
<keyword evidence="7" id="KW-0597">Phosphoprotein</keyword>
<feature type="region of interest" description="Disordered" evidence="22">
    <location>
        <begin position="1161"/>
        <end position="1191"/>
    </location>
</feature>
<feature type="domain" description="Dicer dsRNA-binding fold" evidence="27">
    <location>
        <begin position="639"/>
        <end position="758"/>
    </location>
</feature>
<dbReference type="InterPro" id="IPR048512">
    <property type="entry name" value="Dicer_platform"/>
</dbReference>
<dbReference type="GO" id="GO:0004525">
    <property type="term" value="F:ribonuclease III activity"/>
    <property type="evidence" value="ECO:0007669"/>
    <property type="project" value="UniProtKB-EC"/>
</dbReference>
<feature type="domain" description="PAZ" evidence="24">
    <location>
        <begin position="937"/>
        <end position="1083"/>
    </location>
</feature>
<keyword evidence="19" id="KW-0464">Manganese</keyword>
<evidence type="ECO:0000256" key="18">
    <source>
        <dbReference type="ARBA" id="ARBA00023158"/>
    </source>
</evidence>
<comment type="caution">
    <text evidence="28">The sequence shown here is derived from an EMBL/GenBank/DDBJ whole genome shotgun (WGS) entry which is preliminary data.</text>
</comment>
<dbReference type="InterPro" id="IPR000999">
    <property type="entry name" value="RNase_III_dom"/>
</dbReference>
<keyword evidence="11" id="KW-0547">Nucleotide-binding</keyword>
<evidence type="ECO:0000256" key="22">
    <source>
        <dbReference type="SAM" id="MobiDB-lite"/>
    </source>
</evidence>
<comment type="subcellular location">
    <subcellularLocation>
        <location evidence="4">Cytoplasm</location>
    </subcellularLocation>
</comment>
<comment type="catalytic activity">
    <reaction evidence="1">
        <text>Endonucleolytic cleavage to 5'-phosphomonoester.</text>
        <dbReference type="EC" id="3.1.26.3"/>
    </reaction>
</comment>
<dbReference type="SMART" id="SM00490">
    <property type="entry name" value="HELICc"/>
    <property type="match status" value="1"/>
</dbReference>
<keyword evidence="9" id="KW-0479">Metal-binding</keyword>
<dbReference type="Pfam" id="PF02170">
    <property type="entry name" value="PAZ"/>
    <property type="match status" value="1"/>
</dbReference>
<dbReference type="SUPFAM" id="SSF52540">
    <property type="entry name" value="P-loop containing nucleoside triphosphate hydrolases"/>
    <property type="match status" value="1"/>
</dbReference>
<proteinExistence type="inferred from homology"/>
<gene>
    <name evidence="28" type="ORF">DGAL_LOCUS3401</name>
</gene>
<dbReference type="SUPFAM" id="SSF69065">
    <property type="entry name" value="RNase III domain-like"/>
    <property type="match status" value="2"/>
</dbReference>
<evidence type="ECO:0000256" key="9">
    <source>
        <dbReference type="ARBA" id="ARBA00022723"/>
    </source>
</evidence>
<keyword evidence="15" id="KW-0067">ATP-binding</keyword>
<evidence type="ECO:0000256" key="17">
    <source>
        <dbReference type="ARBA" id="ARBA00022884"/>
    </source>
</evidence>
<feature type="domain" description="Helicase C-terminal" evidence="26">
    <location>
        <begin position="448"/>
        <end position="603"/>
    </location>
</feature>
<keyword evidence="14" id="KW-0347">Helicase</keyword>
<evidence type="ECO:0000259" key="25">
    <source>
        <dbReference type="PROSITE" id="PS51192"/>
    </source>
</evidence>
<dbReference type="GO" id="GO:0003723">
    <property type="term" value="F:RNA binding"/>
    <property type="evidence" value="ECO:0007669"/>
    <property type="project" value="UniProtKB-UniRule"/>
</dbReference>
<dbReference type="GO" id="GO:0070578">
    <property type="term" value="C:RISC-loading complex"/>
    <property type="evidence" value="ECO:0007669"/>
    <property type="project" value="TreeGrafter"/>
</dbReference>
<accession>A0A8J2RFE8</accession>
<dbReference type="InterPro" id="IPR038248">
    <property type="entry name" value="Dicer_dimer_sf"/>
</dbReference>
<evidence type="ECO:0000259" key="23">
    <source>
        <dbReference type="PROSITE" id="PS50142"/>
    </source>
</evidence>
<dbReference type="PROSITE" id="PS51192">
    <property type="entry name" value="HELICASE_ATP_BIND_1"/>
    <property type="match status" value="1"/>
</dbReference>
<evidence type="ECO:0000259" key="26">
    <source>
        <dbReference type="PROSITE" id="PS51194"/>
    </source>
</evidence>
<keyword evidence="6" id="KW-0963">Cytoplasm</keyword>
<dbReference type="PROSITE" id="PS50821">
    <property type="entry name" value="PAZ"/>
    <property type="match status" value="1"/>
</dbReference>
<comment type="cofactor">
    <cofactor evidence="3">
        <name>Mg(2+)</name>
        <dbReference type="ChEBI" id="CHEBI:18420"/>
    </cofactor>
</comment>
<evidence type="ECO:0000256" key="1">
    <source>
        <dbReference type="ARBA" id="ARBA00000109"/>
    </source>
</evidence>
<dbReference type="GO" id="GO:0046872">
    <property type="term" value="F:metal ion binding"/>
    <property type="evidence" value="ECO:0007669"/>
    <property type="project" value="UniProtKB-KW"/>
</dbReference>
<evidence type="ECO:0000256" key="6">
    <source>
        <dbReference type="ARBA" id="ARBA00022490"/>
    </source>
</evidence>
<dbReference type="InterPro" id="IPR048513">
    <property type="entry name" value="Dicer_PBD"/>
</dbReference>
<dbReference type="Pfam" id="PF20930">
    <property type="entry name" value="Dicer_PBD"/>
    <property type="match status" value="1"/>
</dbReference>
<dbReference type="CDD" id="cd10843">
    <property type="entry name" value="DSRM_DICER"/>
    <property type="match status" value="1"/>
</dbReference>
<dbReference type="GO" id="GO:0031054">
    <property type="term" value="P:pre-miRNA processing"/>
    <property type="evidence" value="ECO:0007669"/>
    <property type="project" value="InterPro"/>
</dbReference>
<dbReference type="GO" id="GO:0016441">
    <property type="term" value="P:post-transcriptional gene silencing"/>
    <property type="evidence" value="ECO:0007669"/>
    <property type="project" value="UniProtKB-ARBA"/>
</dbReference>
<dbReference type="EC" id="3.1.26.3" evidence="5"/>
<dbReference type="EMBL" id="CAKKLH010000051">
    <property type="protein sequence ID" value="CAH0101100.1"/>
    <property type="molecule type" value="Genomic_DNA"/>
</dbReference>
<organism evidence="28 29">
    <name type="scientific">Daphnia galeata</name>
    <dbReference type="NCBI Taxonomy" id="27404"/>
    <lineage>
        <taxon>Eukaryota</taxon>
        <taxon>Metazoa</taxon>
        <taxon>Ecdysozoa</taxon>
        <taxon>Arthropoda</taxon>
        <taxon>Crustacea</taxon>
        <taxon>Branchiopoda</taxon>
        <taxon>Diplostraca</taxon>
        <taxon>Cladocera</taxon>
        <taxon>Anomopoda</taxon>
        <taxon>Daphniidae</taxon>
        <taxon>Daphnia</taxon>
    </lineage>
</organism>
<dbReference type="GO" id="GO:0030422">
    <property type="term" value="P:siRNA processing"/>
    <property type="evidence" value="ECO:0007669"/>
    <property type="project" value="InterPro"/>
</dbReference>
<keyword evidence="12" id="KW-0255">Endonuclease</keyword>
<feature type="domain" description="RNase III" evidence="23">
    <location>
        <begin position="1525"/>
        <end position="1741"/>
    </location>
</feature>
<keyword evidence="10" id="KW-0677">Repeat</keyword>
<dbReference type="FunFam" id="3.40.50.300:FF:002580">
    <property type="entry name" value="AGAP002836-PB"/>
    <property type="match status" value="1"/>
</dbReference>
<evidence type="ECO:0000256" key="8">
    <source>
        <dbReference type="ARBA" id="ARBA00022722"/>
    </source>
</evidence>
<dbReference type="InterPro" id="IPR014720">
    <property type="entry name" value="dsRBD_dom"/>
</dbReference>
<feature type="domain" description="RNase III" evidence="23">
    <location>
        <begin position="1793"/>
        <end position="1944"/>
    </location>
</feature>
<dbReference type="PROSITE" id="PS00517">
    <property type="entry name" value="RNASE_3_1"/>
    <property type="match status" value="1"/>
</dbReference>
<dbReference type="Pfam" id="PF00271">
    <property type="entry name" value="Helicase_C"/>
    <property type="match status" value="1"/>
</dbReference>
<dbReference type="PROSITE" id="PS51327">
    <property type="entry name" value="DICER_DSRBF"/>
    <property type="match status" value="1"/>
</dbReference>